<organism evidence="1 2">
    <name type="scientific">Paenibacillus suaedae</name>
    <dbReference type="NCBI Taxonomy" id="3077233"/>
    <lineage>
        <taxon>Bacteria</taxon>
        <taxon>Bacillati</taxon>
        <taxon>Bacillota</taxon>
        <taxon>Bacilli</taxon>
        <taxon>Bacillales</taxon>
        <taxon>Paenibacillaceae</taxon>
        <taxon>Paenibacillus</taxon>
    </lineage>
</organism>
<protein>
    <submittedName>
        <fullName evidence="1">Uncharacterized protein</fullName>
    </submittedName>
</protein>
<proteinExistence type="predicted"/>
<name>A0AAJ2K348_9BACL</name>
<evidence type="ECO:0000313" key="1">
    <source>
        <dbReference type="EMBL" id="MDT8978923.1"/>
    </source>
</evidence>
<sequence length="63" mass="6923">MMDKLRPLIGSNLQVATSLETTTGTLISVDDTKLTLRTSSISGYENGQYAVFPLKSISYIRII</sequence>
<dbReference type="Proteomes" id="UP001250538">
    <property type="component" value="Unassembled WGS sequence"/>
</dbReference>
<evidence type="ECO:0000313" key="2">
    <source>
        <dbReference type="Proteomes" id="UP001250538"/>
    </source>
</evidence>
<dbReference type="RefSeq" id="WP_021253590.1">
    <property type="nucleotide sequence ID" value="NZ_JAVYAA010000006.1"/>
</dbReference>
<gene>
    <name evidence="1" type="ORF">RQP50_22035</name>
</gene>
<dbReference type="EMBL" id="JAVYAA010000006">
    <property type="protein sequence ID" value="MDT8978923.1"/>
    <property type="molecule type" value="Genomic_DNA"/>
</dbReference>
<reference evidence="2" key="1">
    <citation type="submission" date="2023-09" db="EMBL/GenBank/DDBJ databases">
        <title>Paenibacillus sp. chi10 Genome sequencing and assembly.</title>
        <authorList>
            <person name="Kim I."/>
        </authorList>
    </citation>
    <scope>NUCLEOTIDE SEQUENCE [LARGE SCALE GENOMIC DNA]</scope>
    <source>
        <strain evidence="2">chi10</strain>
    </source>
</reference>
<dbReference type="AlphaFoldDB" id="A0AAJ2K348"/>
<accession>A0AAJ2K348</accession>
<keyword evidence="2" id="KW-1185">Reference proteome</keyword>
<comment type="caution">
    <text evidence="1">The sequence shown here is derived from an EMBL/GenBank/DDBJ whole genome shotgun (WGS) entry which is preliminary data.</text>
</comment>